<reference evidence="1" key="1">
    <citation type="submission" date="2015-07" db="EMBL/GenBank/DDBJ databases">
        <title>MeaNS - Measles Nucleotide Surveillance Program.</title>
        <authorList>
            <person name="Tran T."/>
            <person name="Druce J."/>
        </authorList>
    </citation>
    <scope>NUCLEOTIDE SEQUENCE</scope>
    <source>
        <strain evidence="1">UCB-OBI-ISO-001</strain>
        <tissue evidence="1">Gonad</tissue>
    </source>
</reference>
<dbReference type="EMBL" id="KQ417055">
    <property type="protein sequence ID" value="KOF93982.1"/>
    <property type="molecule type" value="Genomic_DNA"/>
</dbReference>
<accession>A0A0L8HXP7</accession>
<organism evidence="1">
    <name type="scientific">Octopus bimaculoides</name>
    <name type="common">California two-spotted octopus</name>
    <dbReference type="NCBI Taxonomy" id="37653"/>
    <lineage>
        <taxon>Eukaryota</taxon>
        <taxon>Metazoa</taxon>
        <taxon>Spiralia</taxon>
        <taxon>Lophotrochozoa</taxon>
        <taxon>Mollusca</taxon>
        <taxon>Cephalopoda</taxon>
        <taxon>Coleoidea</taxon>
        <taxon>Octopodiformes</taxon>
        <taxon>Octopoda</taxon>
        <taxon>Incirrata</taxon>
        <taxon>Octopodidae</taxon>
        <taxon>Octopus</taxon>
    </lineage>
</organism>
<proteinExistence type="predicted"/>
<protein>
    <submittedName>
        <fullName evidence="1">Uncharacterized protein</fullName>
    </submittedName>
</protein>
<name>A0A0L8HXP7_OCTBM</name>
<dbReference type="AlphaFoldDB" id="A0A0L8HXP7"/>
<gene>
    <name evidence="1" type="ORF">OCBIM_22003022mg</name>
</gene>
<sequence>MNSMRFRGVPSRREFIGQIFCVGKGSVTHWNMMKRAAGGVQGSRNIIGTIETVKRGNKLQIIVVVITVVKLTDYY</sequence>
<evidence type="ECO:0000313" key="1">
    <source>
        <dbReference type="EMBL" id="KOF93982.1"/>
    </source>
</evidence>